<dbReference type="OrthoDB" id="6838256at2"/>
<proteinExistence type="inferred from homology"/>
<organism evidence="3 4">
    <name type="scientific">Pseudidiomarina planktonica</name>
    <dbReference type="NCBI Taxonomy" id="1323738"/>
    <lineage>
        <taxon>Bacteria</taxon>
        <taxon>Pseudomonadati</taxon>
        <taxon>Pseudomonadota</taxon>
        <taxon>Gammaproteobacteria</taxon>
        <taxon>Alteromonadales</taxon>
        <taxon>Idiomarinaceae</taxon>
        <taxon>Pseudidiomarina</taxon>
    </lineage>
</organism>
<evidence type="ECO:0000313" key="3">
    <source>
        <dbReference type="EMBL" id="SMQ79950.1"/>
    </source>
</evidence>
<sequence length="474" mass="54161">MGLFGTFQLRTLLALLLCCWAVLPRPAAAYFNGNPNQLDFRDPTPGNLPNYVKATLEEAYGELGFTLNYLPMPRQRSLVEANKGNIAGELARIPEINDAYPNLRRVDFPLYAFNVVLVADRRRCGICAFEQIENVAHVNGVQIIEDFLARQPRQRPVATMESIKQLTTLLENNRVEAILMTDFEFQQTDLAQQRHYIRVPLERALAYHYLNKKHADLIPRLERKLLSMHDSGRIEELLEQNNVSLPNSSPPLEQQPVLRLIADNWDTLTSGDGSGLYWDLMRRIFGPVAEELELNASSFRRANLSLAERRYDVMLAAYDHLQPEGTIVSETHFDYDQPVYIIANSKDTIKDIQAGKLELPICHTQGYSYEEFLPDGMLYYAASGSLDCFALLDLGRVAAVIDYRRRIPEWLESSHAEMKLHDGLPLQLVFQDTPLGRQLRDHYEATMRQLVQSGEIKDIYNAEQLRKANLMPKP</sequence>
<feature type="chain" id="PRO_5013209800" description="ABC-type amino acid transport substrate-binding protein" evidence="2">
    <location>
        <begin position="30"/>
        <end position="474"/>
    </location>
</feature>
<dbReference type="RefSeq" id="WP_086435007.1">
    <property type="nucleotide sequence ID" value="NZ_FXWH01000002.1"/>
</dbReference>
<dbReference type="EMBL" id="FXWH01000002">
    <property type="protein sequence ID" value="SMQ79950.1"/>
    <property type="molecule type" value="Genomic_DNA"/>
</dbReference>
<name>A0A1Y6FVZ8_9GAMM</name>
<dbReference type="SUPFAM" id="SSF53850">
    <property type="entry name" value="Periplasmic binding protein-like II"/>
    <property type="match status" value="2"/>
</dbReference>
<feature type="signal peptide" evidence="2">
    <location>
        <begin position="1"/>
        <end position="29"/>
    </location>
</feature>
<dbReference type="AlphaFoldDB" id="A0A1Y6FVZ8"/>
<dbReference type="PANTHER" id="PTHR35936">
    <property type="entry name" value="MEMBRANE-BOUND LYTIC MUREIN TRANSGLYCOSYLASE F"/>
    <property type="match status" value="1"/>
</dbReference>
<evidence type="ECO:0008006" key="5">
    <source>
        <dbReference type="Google" id="ProtNLM"/>
    </source>
</evidence>
<keyword evidence="2" id="KW-0732">Signal</keyword>
<comment type="similarity">
    <text evidence="1">Belongs to the bacterial solute-binding protein 3 family.</text>
</comment>
<keyword evidence="4" id="KW-1185">Reference proteome</keyword>
<dbReference type="PANTHER" id="PTHR35936:SF17">
    <property type="entry name" value="ARGININE-BINDING EXTRACELLULAR PROTEIN ARTP"/>
    <property type="match status" value="1"/>
</dbReference>
<evidence type="ECO:0000256" key="2">
    <source>
        <dbReference type="SAM" id="SignalP"/>
    </source>
</evidence>
<evidence type="ECO:0000313" key="4">
    <source>
        <dbReference type="Proteomes" id="UP000194450"/>
    </source>
</evidence>
<evidence type="ECO:0000256" key="1">
    <source>
        <dbReference type="ARBA" id="ARBA00010333"/>
    </source>
</evidence>
<reference evidence="4" key="1">
    <citation type="submission" date="2017-04" db="EMBL/GenBank/DDBJ databases">
        <authorList>
            <person name="Varghese N."/>
            <person name="Submissions S."/>
        </authorList>
    </citation>
    <scope>NUCLEOTIDE SEQUENCE [LARGE SCALE GENOMIC DNA]</scope>
</reference>
<gene>
    <name evidence="3" type="ORF">SAMN06297229_1870</name>
</gene>
<accession>A0A1Y6FVZ8</accession>
<dbReference type="Proteomes" id="UP000194450">
    <property type="component" value="Unassembled WGS sequence"/>
</dbReference>
<protein>
    <recommendedName>
        <fullName evidence="5">ABC-type amino acid transport substrate-binding protein</fullName>
    </recommendedName>
</protein>